<dbReference type="EMBL" id="JAACJK010000109">
    <property type="protein sequence ID" value="KAF5333703.1"/>
    <property type="molecule type" value="Genomic_DNA"/>
</dbReference>
<gene>
    <name evidence="4" type="ORF">D9611_002492</name>
</gene>
<accession>A0A8H5FEN7</accession>
<dbReference type="Gene3D" id="3.40.50.720">
    <property type="entry name" value="NAD(P)-binding Rossmann-like Domain"/>
    <property type="match status" value="1"/>
</dbReference>
<reference evidence="4 5" key="1">
    <citation type="journal article" date="2020" name="ISME J.">
        <title>Uncovering the hidden diversity of litter-decomposition mechanisms in mushroom-forming fungi.</title>
        <authorList>
            <person name="Floudas D."/>
            <person name="Bentzer J."/>
            <person name="Ahren D."/>
            <person name="Johansson T."/>
            <person name="Persson P."/>
            <person name="Tunlid A."/>
        </authorList>
    </citation>
    <scope>NUCLEOTIDE SEQUENCE [LARGE SCALE GENOMIC DNA]</scope>
    <source>
        <strain evidence="4 5">CBS 175.51</strain>
    </source>
</reference>
<evidence type="ECO:0000256" key="3">
    <source>
        <dbReference type="ARBA" id="ARBA00023002"/>
    </source>
</evidence>
<dbReference type="GO" id="GO:0016491">
    <property type="term" value="F:oxidoreductase activity"/>
    <property type="evidence" value="ECO:0007669"/>
    <property type="project" value="UniProtKB-KW"/>
</dbReference>
<dbReference type="OrthoDB" id="191139at2759"/>
<dbReference type="InterPro" id="IPR002347">
    <property type="entry name" value="SDR_fam"/>
</dbReference>
<keyword evidence="3" id="KW-0560">Oxidoreductase</keyword>
<dbReference type="InterPro" id="IPR036291">
    <property type="entry name" value="NAD(P)-bd_dom_sf"/>
</dbReference>
<comment type="similarity">
    <text evidence="1">Belongs to the short-chain dehydrogenases/reductases (SDR) family.</text>
</comment>
<protein>
    <recommendedName>
        <fullName evidence="6">NAD(P)-binding protein</fullName>
    </recommendedName>
</protein>
<dbReference type="AlphaFoldDB" id="A0A8H5FEN7"/>
<sequence>MGLAYSFINESYPPKSEFTAEDIPYLGGKIAIVTGANSGVGRETAKALLNRDAKVYFAARSKEKVETAILELKEETGREGIFLPLDLADLHSVKRAAQEYQSKETELHMLFNNGGAWTPPIEEVTAQGYDLQFGTNVLGHFYLTKLLLPTLLETARSSPDGKARVINTSSLMSRFASAPDFNTFKDSAERRAMGTSDLYNQSKLGNIIISNEFARRYGDQGLVSVAVNPGNLGSGSKAHKSYIKEALLILSNPFSLGALTQLWAGTMEEGASMNGKYLIPWARYGEPNPIALDETLGKDLWVWLEEQVASI</sequence>
<evidence type="ECO:0000256" key="1">
    <source>
        <dbReference type="ARBA" id="ARBA00006484"/>
    </source>
</evidence>
<comment type="caution">
    <text evidence="4">The sequence shown here is derived from an EMBL/GenBank/DDBJ whole genome shotgun (WGS) entry which is preliminary data.</text>
</comment>
<dbReference type="Proteomes" id="UP000541558">
    <property type="component" value="Unassembled WGS sequence"/>
</dbReference>
<keyword evidence="5" id="KW-1185">Reference proteome</keyword>
<evidence type="ECO:0000256" key="2">
    <source>
        <dbReference type="ARBA" id="ARBA00022857"/>
    </source>
</evidence>
<name>A0A8H5FEN7_9AGAR</name>
<keyword evidence="2" id="KW-0521">NADP</keyword>
<organism evidence="4 5">
    <name type="scientific">Ephemerocybe angulata</name>
    <dbReference type="NCBI Taxonomy" id="980116"/>
    <lineage>
        <taxon>Eukaryota</taxon>
        <taxon>Fungi</taxon>
        <taxon>Dikarya</taxon>
        <taxon>Basidiomycota</taxon>
        <taxon>Agaricomycotina</taxon>
        <taxon>Agaricomycetes</taxon>
        <taxon>Agaricomycetidae</taxon>
        <taxon>Agaricales</taxon>
        <taxon>Agaricineae</taxon>
        <taxon>Psathyrellaceae</taxon>
        <taxon>Ephemerocybe</taxon>
    </lineage>
</organism>
<evidence type="ECO:0000313" key="4">
    <source>
        <dbReference type="EMBL" id="KAF5333703.1"/>
    </source>
</evidence>
<dbReference type="PRINTS" id="PR00081">
    <property type="entry name" value="GDHRDH"/>
</dbReference>
<evidence type="ECO:0008006" key="6">
    <source>
        <dbReference type="Google" id="ProtNLM"/>
    </source>
</evidence>
<dbReference type="PANTHER" id="PTHR24320:SF282">
    <property type="entry name" value="WW DOMAIN-CONTAINING OXIDOREDUCTASE"/>
    <property type="match status" value="1"/>
</dbReference>
<proteinExistence type="inferred from homology"/>
<dbReference type="SUPFAM" id="SSF51735">
    <property type="entry name" value="NAD(P)-binding Rossmann-fold domains"/>
    <property type="match status" value="1"/>
</dbReference>
<dbReference type="Pfam" id="PF00106">
    <property type="entry name" value="adh_short"/>
    <property type="match status" value="1"/>
</dbReference>
<evidence type="ECO:0000313" key="5">
    <source>
        <dbReference type="Proteomes" id="UP000541558"/>
    </source>
</evidence>
<dbReference type="PANTHER" id="PTHR24320">
    <property type="entry name" value="RETINOL DEHYDROGENASE"/>
    <property type="match status" value="1"/>
</dbReference>